<dbReference type="InterPro" id="IPR041577">
    <property type="entry name" value="RT_RNaseH_2"/>
</dbReference>
<dbReference type="InterPro" id="IPR057191">
    <property type="entry name" value="DUF7869"/>
</dbReference>
<evidence type="ECO:0000313" key="5">
    <source>
        <dbReference type="Proteomes" id="UP001558613"/>
    </source>
</evidence>
<evidence type="ECO:0000313" key="4">
    <source>
        <dbReference type="EMBL" id="KAL1280954.1"/>
    </source>
</evidence>
<sequence>MVTEAKKVCAENNIKELSSNQPCSRNITMHYSFDYAQQIHLPRNPLQPGPIYFLVPRKYGLFGVCCEGQVNFLVDEAHLISKGSNAVISYLHFFFSNYGIGETDVHLHCDNCSGQNKNHFVFWYCAWRVAMGLHRSITLNFLIAGHTKFAPDWCFGLLKRALQRHVVPSQSVLEKVVHDSSTVNIAQVVGREDGTTEVPVCDWQTFFAGSCRPVPGIKKYQHFRFDAEHPGMVFVKNEAGSDELPFQILLQGIDFPDGEPVIMTPPGLSLQRQQYLYKNIRPFVDDPYKDTVCPKPDDLPVDDSDNKSAGERDTVVNLVLEQTKDAELVCEHDRGHGSRSGRGRGRRHGPGRRRDQGRGRDSPDPEKVKAVSHWKMPQDLRSLRSFLGFCGFYRCFIKNYSAIVRPLVPRSKANVKPYRRASTIVSQSRLLMLSGLGAVLNQEHSEGLRPVMYASRKLSTAESHYPVHQLEFLALKWAIVDKFHDYLSKVHC</sequence>
<protein>
    <recommendedName>
        <fullName evidence="6">Reverse transcriptase RNase H-like domain-containing protein</fullName>
    </recommendedName>
</protein>
<evidence type="ECO:0000259" key="3">
    <source>
        <dbReference type="Pfam" id="PF25273"/>
    </source>
</evidence>
<feature type="compositionally biased region" description="Basic and acidic residues" evidence="1">
    <location>
        <begin position="304"/>
        <end position="314"/>
    </location>
</feature>
<gene>
    <name evidence="4" type="ORF">QQF64_015554</name>
</gene>
<accession>A0ABR3NVK9</accession>
<dbReference type="Pfam" id="PF17919">
    <property type="entry name" value="RT_RNaseH_2"/>
    <property type="match status" value="1"/>
</dbReference>
<evidence type="ECO:0008006" key="6">
    <source>
        <dbReference type="Google" id="ProtNLM"/>
    </source>
</evidence>
<organism evidence="4 5">
    <name type="scientific">Cirrhinus molitorella</name>
    <name type="common">mud carp</name>
    <dbReference type="NCBI Taxonomy" id="172907"/>
    <lineage>
        <taxon>Eukaryota</taxon>
        <taxon>Metazoa</taxon>
        <taxon>Chordata</taxon>
        <taxon>Craniata</taxon>
        <taxon>Vertebrata</taxon>
        <taxon>Euteleostomi</taxon>
        <taxon>Actinopterygii</taxon>
        <taxon>Neopterygii</taxon>
        <taxon>Teleostei</taxon>
        <taxon>Ostariophysi</taxon>
        <taxon>Cypriniformes</taxon>
        <taxon>Cyprinidae</taxon>
        <taxon>Labeoninae</taxon>
        <taxon>Labeonini</taxon>
        <taxon>Cirrhinus</taxon>
    </lineage>
</organism>
<proteinExistence type="predicted"/>
<dbReference type="Pfam" id="PF25273">
    <property type="entry name" value="DUF7869"/>
    <property type="match status" value="1"/>
</dbReference>
<feature type="region of interest" description="Disordered" evidence="1">
    <location>
        <begin position="329"/>
        <end position="371"/>
    </location>
</feature>
<name>A0ABR3NVK9_9TELE</name>
<keyword evidence="5" id="KW-1185">Reference proteome</keyword>
<dbReference type="EMBL" id="JAYMGO010000002">
    <property type="protein sequence ID" value="KAL1280954.1"/>
    <property type="molecule type" value="Genomic_DNA"/>
</dbReference>
<dbReference type="Proteomes" id="UP001558613">
    <property type="component" value="Unassembled WGS sequence"/>
</dbReference>
<dbReference type="Gene3D" id="3.30.70.270">
    <property type="match status" value="1"/>
</dbReference>
<feature type="region of interest" description="Disordered" evidence="1">
    <location>
        <begin position="288"/>
        <end position="314"/>
    </location>
</feature>
<feature type="domain" description="DUF7869" evidence="3">
    <location>
        <begin position="62"/>
        <end position="236"/>
    </location>
</feature>
<dbReference type="InterPro" id="IPR043502">
    <property type="entry name" value="DNA/RNA_pol_sf"/>
</dbReference>
<reference evidence="4 5" key="1">
    <citation type="submission" date="2023-09" db="EMBL/GenBank/DDBJ databases">
        <authorList>
            <person name="Wang M."/>
        </authorList>
    </citation>
    <scope>NUCLEOTIDE SEQUENCE [LARGE SCALE GENOMIC DNA]</scope>
    <source>
        <strain evidence="4">GT-2023</strain>
        <tissue evidence="4">Liver</tissue>
    </source>
</reference>
<comment type="caution">
    <text evidence="4">The sequence shown here is derived from an EMBL/GenBank/DDBJ whole genome shotgun (WGS) entry which is preliminary data.</text>
</comment>
<dbReference type="PANTHER" id="PTHR34415">
    <property type="entry name" value="INTEGRASE CATALYTIC DOMAIN-CONTAINING PROTEIN"/>
    <property type="match status" value="1"/>
</dbReference>
<evidence type="ECO:0000259" key="2">
    <source>
        <dbReference type="Pfam" id="PF17919"/>
    </source>
</evidence>
<feature type="compositionally biased region" description="Basic and acidic residues" evidence="1">
    <location>
        <begin position="352"/>
        <end position="369"/>
    </location>
</feature>
<feature type="domain" description="Reverse transcriptase/retrotransposon-derived protein RNase H-like" evidence="2">
    <location>
        <begin position="434"/>
        <end position="489"/>
    </location>
</feature>
<evidence type="ECO:0000256" key="1">
    <source>
        <dbReference type="SAM" id="MobiDB-lite"/>
    </source>
</evidence>
<feature type="compositionally biased region" description="Basic residues" evidence="1">
    <location>
        <begin position="337"/>
        <end position="351"/>
    </location>
</feature>
<dbReference type="PANTHER" id="PTHR34415:SF1">
    <property type="entry name" value="INTEGRASE CATALYTIC DOMAIN-CONTAINING PROTEIN"/>
    <property type="match status" value="1"/>
</dbReference>
<dbReference type="InterPro" id="IPR043128">
    <property type="entry name" value="Rev_trsase/Diguanyl_cyclase"/>
</dbReference>
<dbReference type="SUPFAM" id="SSF56672">
    <property type="entry name" value="DNA/RNA polymerases"/>
    <property type="match status" value="1"/>
</dbReference>